<dbReference type="AlphaFoldDB" id="A0AAN9IJN2"/>
<proteinExistence type="predicted"/>
<keyword evidence="2" id="KW-1185">Reference proteome</keyword>
<comment type="caution">
    <text evidence="1">The sequence shown here is derived from an EMBL/GenBank/DDBJ whole genome shotgun (WGS) entry which is preliminary data.</text>
</comment>
<dbReference type="EMBL" id="JAYKXN010000006">
    <property type="protein sequence ID" value="KAK7279910.1"/>
    <property type="molecule type" value="Genomic_DNA"/>
</dbReference>
<evidence type="ECO:0000313" key="1">
    <source>
        <dbReference type="EMBL" id="KAK7279910.1"/>
    </source>
</evidence>
<accession>A0AAN9IJN2</accession>
<evidence type="ECO:0000313" key="2">
    <source>
        <dbReference type="Proteomes" id="UP001359559"/>
    </source>
</evidence>
<name>A0AAN9IJN2_CLITE</name>
<dbReference type="Proteomes" id="UP001359559">
    <property type="component" value="Unassembled WGS sequence"/>
</dbReference>
<gene>
    <name evidence="1" type="ORF">RJT34_24970</name>
</gene>
<protein>
    <submittedName>
        <fullName evidence="1">Uncharacterized protein</fullName>
    </submittedName>
</protein>
<sequence>MCIRNFSYRVEWTDMYKLQLMQIKKRGFEALDTFAIAEAAQNLKKILHGNVFFPSETLSDPEMLDTSVCLGLGTSAGFAGLLDCARSITPSVVPSEPSDSEHKDLIESVEFWPVCPRSHSRMLLEEATTF</sequence>
<reference evidence="1 2" key="1">
    <citation type="submission" date="2024-01" db="EMBL/GenBank/DDBJ databases">
        <title>The genomes of 5 underutilized Papilionoideae crops provide insights into root nodulation and disease resistance.</title>
        <authorList>
            <person name="Yuan L."/>
        </authorList>
    </citation>
    <scope>NUCLEOTIDE SEQUENCE [LARGE SCALE GENOMIC DNA]</scope>
    <source>
        <strain evidence="1">LY-2023</strain>
        <tissue evidence="1">Leaf</tissue>
    </source>
</reference>
<organism evidence="1 2">
    <name type="scientific">Clitoria ternatea</name>
    <name type="common">Butterfly pea</name>
    <dbReference type="NCBI Taxonomy" id="43366"/>
    <lineage>
        <taxon>Eukaryota</taxon>
        <taxon>Viridiplantae</taxon>
        <taxon>Streptophyta</taxon>
        <taxon>Embryophyta</taxon>
        <taxon>Tracheophyta</taxon>
        <taxon>Spermatophyta</taxon>
        <taxon>Magnoliopsida</taxon>
        <taxon>eudicotyledons</taxon>
        <taxon>Gunneridae</taxon>
        <taxon>Pentapetalae</taxon>
        <taxon>rosids</taxon>
        <taxon>fabids</taxon>
        <taxon>Fabales</taxon>
        <taxon>Fabaceae</taxon>
        <taxon>Papilionoideae</taxon>
        <taxon>50 kb inversion clade</taxon>
        <taxon>NPAAA clade</taxon>
        <taxon>indigoferoid/millettioid clade</taxon>
        <taxon>Phaseoleae</taxon>
        <taxon>Clitoria</taxon>
    </lineage>
</organism>